<gene>
    <name evidence="1" type="primary">yqfD</name>
    <name evidence="1" type="ORF">BG04_1546</name>
</gene>
<sequence length="395" mass="45380">MKNGWTNFVIGTVRIRIVGKGIERFLNNCVRQQIMISNVHKVDGQLATATILLKDVKKIRILIRNADCKIYFIRGRGFPFLTKRVIKNSGFALGFLSFFIILGLLSNMVWKVEISGAEPQTEHQMTKQLAKIGVKRGEFQFLLESPEKIQRYLTDNMNNITWVGVEVRGTSYHFQVVEKNEPKPQQKTPYQHLIAKKKAIITNLFVEKGQPLVKVNDFVNEGEVLVSGIIGNEKNKKVVAAKGKVYGETWYKSEVEVPLKTDFQVLTGNGYTKHYLDFQAFKMPLWAFNKEKYASKVTEKVEHPLYFFKWKLPLSYEKVAVREEQNSQRVYSKQEAMEKALEIGRKKLLSTLGEDAKIKGEKVLHQEQDNGKVRLSIHYQVIENIANTQPIIQGD</sequence>
<dbReference type="PIRSF" id="PIRSF029895">
    <property type="entry name" value="SpoIV"/>
    <property type="match status" value="1"/>
</dbReference>
<evidence type="ECO:0000313" key="1">
    <source>
        <dbReference type="EMBL" id="AJI22056.1"/>
    </source>
</evidence>
<dbReference type="RefSeq" id="WP_034648867.1">
    <property type="nucleotide sequence ID" value="NZ_BCVB01000008.1"/>
</dbReference>
<dbReference type="NCBIfam" id="TIGR02876">
    <property type="entry name" value="spore_yqfD"/>
    <property type="match status" value="1"/>
</dbReference>
<dbReference type="KEGG" id="bmeg:BG04_1546"/>
<name>A0A0B6AEX0_PRIM2</name>
<protein>
    <submittedName>
        <fullName evidence="1">Sporulation protein YqfD</fullName>
    </submittedName>
</protein>
<dbReference type="Proteomes" id="UP000031829">
    <property type="component" value="Chromosome"/>
</dbReference>
<reference evidence="1 2" key="1">
    <citation type="journal article" date="2015" name="Genome Announc.">
        <title>Complete genome sequences for 35 biothreat assay-relevant bacillus species.</title>
        <authorList>
            <person name="Johnson S.L."/>
            <person name="Daligault H.E."/>
            <person name="Davenport K.W."/>
            <person name="Jaissle J."/>
            <person name="Frey K.G."/>
            <person name="Ladner J.T."/>
            <person name="Broomall S.M."/>
            <person name="Bishop-Lilly K.A."/>
            <person name="Bruce D.C."/>
            <person name="Gibbons H.S."/>
            <person name="Coyne S.R."/>
            <person name="Lo C.C."/>
            <person name="Meincke L."/>
            <person name="Munk A.C."/>
            <person name="Koroleva G.I."/>
            <person name="Rosenzweig C.N."/>
            <person name="Palacios G.F."/>
            <person name="Redden C.L."/>
            <person name="Minogue T.D."/>
            <person name="Chain P.S."/>
        </authorList>
    </citation>
    <scope>NUCLEOTIDE SEQUENCE [LARGE SCALE GENOMIC DNA]</scope>
    <source>
        <strain evidence="2">ATCC 14581 / DSM 32 / JCM 2506 / NBRC 15308 / NCIMB 9376 / NCTC 10342 / NRRL B-14308 / VKM B-512</strain>
    </source>
</reference>
<accession>A0A0B6AEX0</accession>
<dbReference type="HOGENOM" id="CLU_050521_1_0_9"/>
<dbReference type="InterPro" id="IPR010690">
    <property type="entry name" value="YqfD"/>
</dbReference>
<evidence type="ECO:0000313" key="2">
    <source>
        <dbReference type="Proteomes" id="UP000031829"/>
    </source>
</evidence>
<organism evidence="1 2">
    <name type="scientific">Priestia megaterium (strain ATCC 14581 / DSM 32 / CCUG 1817 / JCM 2506 / NBRC 15308 / NCIMB 9376 / NCTC 10342 / NRRL B-14308 / VKM B-512 / Ford 19)</name>
    <name type="common">Bacillus megaterium</name>
    <dbReference type="NCBI Taxonomy" id="1348623"/>
    <lineage>
        <taxon>Bacteria</taxon>
        <taxon>Bacillati</taxon>
        <taxon>Bacillota</taxon>
        <taxon>Bacilli</taxon>
        <taxon>Bacillales</taxon>
        <taxon>Bacillaceae</taxon>
        <taxon>Priestia</taxon>
    </lineage>
</organism>
<proteinExistence type="predicted"/>
<dbReference type="Pfam" id="PF06898">
    <property type="entry name" value="YqfD"/>
    <property type="match status" value="1"/>
</dbReference>
<dbReference type="EMBL" id="CP009920">
    <property type="protein sequence ID" value="AJI22056.1"/>
    <property type="molecule type" value="Genomic_DNA"/>
</dbReference>
<dbReference type="GeneID" id="93645012"/>
<dbReference type="AlphaFoldDB" id="A0A0B6AEX0"/>